<comment type="caution">
    <text evidence="3">The sequence shown here is derived from an EMBL/GenBank/DDBJ whole genome shotgun (WGS) entry which is preliminary data.</text>
</comment>
<keyword evidence="2" id="KW-0472">Membrane</keyword>
<reference evidence="3 4" key="1">
    <citation type="submission" date="2024-05" db="EMBL/GenBank/DDBJ databases">
        <title>Culex pipiens pipiens assembly and annotation.</title>
        <authorList>
            <person name="Alout H."/>
            <person name="Durand T."/>
        </authorList>
    </citation>
    <scope>NUCLEOTIDE SEQUENCE [LARGE SCALE GENOMIC DNA]</scope>
    <source>
        <strain evidence="3">HA-2024</strain>
        <tissue evidence="3">Whole body</tissue>
    </source>
</reference>
<protein>
    <submittedName>
        <fullName evidence="3">Uncharacterized protein</fullName>
    </submittedName>
</protein>
<dbReference type="Proteomes" id="UP001562425">
    <property type="component" value="Unassembled WGS sequence"/>
</dbReference>
<feature type="compositionally biased region" description="Low complexity" evidence="1">
    <location>
        <begin position="93"/>
        <end position="119"/>
    </location>
</feature>
<evidence type="ECO:0000256" key="1">
    <source>
        <dbReference type="SAM" id="MobiDB-lite"/>
    </source>
</evidence>
<feature type="region of interest" description="Disordered" evidence="1">
    <location>
        <begin position="1"/>
        <end position="33"/>
    </location>
</feature>
<organism evidence="3 4">
    <name type="scientific">Culex pipiens pipiens</name>
    <name type="common">Northern house mosquito</name>
    <dbReference type="NCBI Taxonomy" id="38569"/>
    <lineage>
        <taxon>Eukaryota</taxon>
        <taxon>Metazoa</taxon>
        <taxon>Ecdysozoa</taxon>
        <taxon>Arthropoda</taxon>
        <taxon>Hexapoda</taxon>
        <taxon>Insecta</taxon>
        <taxon>Pterygota</taxon>
        <taxon>Neoptera</taxon>
        <taxon>Endopterygota</taxon>
        <taxon>Diptera</taxon>
        <taxon>Nematocera</taxon>
        <taxon>Culicoidea</taxon>
        <taxon>Culicidae</taxon>
        <taxon>Culicinae</taxon>
        <taxon>Culicini</taxon>
        <taxon>Culex</taxon>
        <taxon>Culex</taxon>
    </lineage>
</organism>
<feature type="compositionally biased region" description="Low complexity" evidence="1">
    <location>
        <begin position="18"/>
        <end position="33"/>
    </location>
</feature>
<keyword evidence="4" id="KW-1185">Reference proteome</keyword>
<evidence type="ECO:0000313" key="3">
    <source>
        <dbReference type="EMBL" id="KAL1397738.1"/>
    </source>
</evidence>
<proteinExistence type="predicted"/>
<dbReference type="EMBL" id="JBEHCU010006169">
    <property type="protein sequence ID" value="KAL1397738.1"/>
    <property type="molecule type" value="Genomic_DNA"/>
</dbReference>
<dbReference type="AlphaFoldDB" id="A0ABD1DDU1"/>
<accession>A0ABD1DDU1</accession>
<evidence type="ECO:0000313" key="4">
    <source>
        <dbReference type="Proteomes" id="UP001562425"/>
    </source>
</evidence>
<evidence type="ECO:0000256" key="2">
    <source>
        <dbReference type="SAM" id="Phobius"/>
    </source>
</evidence>
<feature type="region of interest" description="Disordered" evidence="1">
    <location>
        <begin position="82"/>
        <end position="150"/>
    </location>
</feature>
<gene>
    <name evidence="3" type="ORF">pipiens_009521</name>
</gene>
<name>A0ABD1DDU1_CULPP</name>
<feature type="transmembrane region" description="Helical" evidence="2">
    <location>
        <begin position="221"/>
        <end position="242"/>
    </location>
</feature>
<keyword evidence="2" id="KW-1133">Transmembrane helix</keyword>
<keyword evidence="2" id="KW-0812">Transmembrane</keyword>
<sequence length="262" mass="26992">MYIINPTSGKEIPNSYPTSSSTGSNSSSSSSGSSAAAANQEIISKILTKCATMTDEVGTTTATTTTTVNGTILLSPSAAAAAAAAAHHHHHQLQQQQLPVVGVSPQSSPASSSSSASSPTADGPQPKAKSSGGTNGTAGKHAMVAGNGKLNGNGTQSLSVSGGGGSGGRLQFFKDCWVAGAYQLQSETLFAIQMFRLSSTRISWFLPESNRESDFGGWRTMMMLAGWLPVGYTAIAIIHVLMPPRRPDRPSSVMVANLSVMM</sequence>